<organism evidence="1">
    <name type="scientific">uncultured marine virus</name>
    <dbReference type="NCBI Taxonomy" id="186617"/>
    <lineage>
        <taxon>Viruses</taxon>
        <taxon>environmental samples</taxon>
    </lineage>
</organism>
<evidence type="ECO:0000313" key="1">
    <source>
        <dbReference type="EMBL" id="AKH47485.1"/>
    </source>
</evidence>
<protein>
    <submittedName>
        <fullName evidence="1">Uncharacterized protein</fullName>
    </submittedName>
</protein>
<reference evidence="1" key="1">
    <citation type="journal article" date="2015" name="Front. Microbiol.">
        <title>Combining genomic sequencing methods to explore viral diversity and reveal potential virus-host interactions.</title>
        <authorList>
            <person name="Chow C.E."/>
            <person name="Winget D.M."/>
            <person name="White R.A.III."/>
            <person name="Hallam S.J."/>
            <person name="Suttle C.A."/>
        </authorList>
    </citation>
    <scope>NUCLEOTIDE SEQUENCE</scope>
    <source>
        <strain evidence="1">H4084948</strain>
    </source>
</reference>
<proteinExistence type="predicted"/>
<reference evidence="1" key="2">
    <citation type="submission" date="2015-03" db="EMBL/GenBank/DDBJ databases">
        <authorList>
            <person name="Chow C.-E.T."/>
            <person name="Winget D.M."/>
            <person name="White R.A.III."/>
            <person name="Hallam S.J."/>
            <person name="Suttle C.A."/>
        </authorList>
    </citation>
    <scope>NUCLEOTIDE SEQUENCE</scope>
    <source>
        <strain evidence="1">H4084948</strain>
    </source>
</reference>
<sequence length="123" mass="14346">MKKSISIAGFWFHIVFDGNNGIDQRGNEWINFENPEPKNKELINTCLDGFNLINYSNVRQLREQLIPDLDRNDFIEYVGGSDSKYLTEGNKYRLTCKPYRNRVCIINDGGKRMNTNVRYFKGA</sequence>
<name>A0A0F7L6I0_9VIRU</name>
<dbReference type="EMBL" id="KR029595">
    <property type="protein sequence ID" value="AKH47485.1"/>
    <property type="molecule type" value="Genomic_DNA"/>
</dbReference>
<accession>A0A0F7L6I0</accession>